<dbReference type="Proteomes" id="UP000297014">
    <property type="component" value="Unassembled WGS sequence"/>
</dbReference>
<keyword evidence="1" id="KW-0472">Membrane</keyword>
<keyword evidence="1" id="KW-1133">Transmembrane helix</keyword>
<sequence>MDIAQGTMIGFFWATLLSAPFWFVLYLFFLLVVGS</sequence>
<dbReference type="EMBL" id="JALP01000193">
    <property type="protein sequence ID" value="THG89855.1"/>
    <property type="molecule type" value="Genomic_DNA"/>
</dbReference>
<name>A0A4S4JXA1_ALKAL</name>
<evidence type="ECO:0000313" key="3">
    <source>
        <dbReference type="Proteomes" id="UP000297014"/>
    </source>
</evidence>
<accession>A0A4S4JXA1</accession>
<gene>
    <name evidence="2" type="ORF">AJ85_14835</name>
</gene>
<dbReference type="AlphaFoldDB" id="A0A4S4JXA1"/>
<evidence type="ECO:0000313" key="2">
    <source>
        <dbReference type="EMBL" id="THG89855.1"/>
    </source>
</evidence>
<comment type="caution">
    <text evidence="2">The sequence shown here is derived from an EMBL/GenBank/DDBJ whole genome shotgun (WGS) entry which is preliminary data.</text>
</comment>
<organism evidence="2 3">
    <name type="scientific">Alkalihalobacillus alcalophilus ATCC 27647 = CGMCC 1.3604</name>
    <dbReference type="NCBI Taxonomy" id="1218173"/>
    <lineage>
        <taxon>Bacteria</taxon>
        <taxon>Bacillati</taxon>
        <taxon>Bacillota</taxon>
        <taxon>Bacilli</taxon>
        <taxon>Bacillales</taxon>
        <taxon>Bacillaceae</taxon>
        <taxon>Alkalihalobacillus</taxon>
    </lineage>
</organism>
<protein>
    <submittedName>
        <fullName evidence="2">Uncharacterized protein</fullName>
    </submittedName>
</protein>
<keyword evidence="1" id="KW-0812">Transmembrane</keyword>
<proteinExistence type="predicted"/>
<evidence type="ECO:0000256" key="1">
    <source>
        <dbReference type="SAM" id="Phobius"/>
    </source>
</evidence>
<feature type="transmembrane region" description="Helical" evidence="1">
    <location>
        <begin position="12"/>
        <end position="33"/>
    </location>
</feature>
<reference evidence="2 3" key="1">
    <citation type="submission" date="2014-01" db="EMBL/GenBank/DDBJ databases">
        <title>Draft genome sequencing of Bacillus alcalophilus CGMCC 1.3604.</title>
        <authorList>
            <person name="Yang J."/>
            <person name="Diao L."/>
            <person name="Yang S."/>
        </authorList>
    </citation>
    <scope>NUCLEOTIDE SEQUENCE [LARGE SCALE GENOMIC DNA]</scope>
    <source>
        <strain evidence="2 3">CGMCC 1.3604</strain>
    </source>
</reference>